<dbReference type="PANTHER" id="PTHR30612:SF0">
    <property type="entry name" value="CHLOROPLAST PROTEIN-TRANSPORTING ATPASE"/>
    <property type="match status" value="1"/>
</dbReference>
<accession>A0A7S1NJR4</accession>
<dbReference type="GO" id="GO:0006605">
    <property type="term" value="P:protein targeting"/>
    <property type="evidence" value="ECO:0007669"/>
    <property type="project" value="InterPro"/>
</dbReference>
<dbReference type="SUPFAM" id="SSF52540">
    <property type="entry name" value="P-loop containing nucleoside triphosphate hydrolases"/>
    <property type="match status" value="1"/>
</dbReference>
<dbReference type="CDD" id="cd00198">
    <property type="entry name" value="vWFA"/>
    <property type="match status" value="1"/>
</dbReference>
<feature type="domain" description="VWFA" evidence="1">
    <location>
        <begin position="1050"/>
        <end position="1236"/>
    </location>
</feature>
<dbReference type="AlphaFoldDB" id="A0A7S1NJR4"/>
<dbReference type="Gene3D" id="3.40.50.300">
    <property type="entry name" value="P-loop containing nucleotide triphosphate hydrolases"/>
    <property type="match status" value="2"/>
</dbReference>
<dbReference type="InterPro" id="IPR001650">
    <property type="entry name" value="Helicase_C-like"/>
</dbReference>
<organism evidence="2">
    <name type="scientific">Eutreptiella gymnastica</name>
    <dbReference type="NCBI Taxonomy" id="73025"/>
    <lineage>
        <taxon>Eukaryota</taxon>
        <taxon>Discoba</taxon>
        <taxon>Euglenozoa</taxon>
        <taxon>Euglenida</taxon>
        <taxon>Spirocuta</taxon>
        <taxon>Euglenophyceae</taxon>
        <taxon>Eutreptiales</taxon>
        <taxon>Eutreptiaceae</taxon>
        <taxon>Eutreptiella</taxon>
    </lineage>
</organism>
<protein>
    <recommendedName>
        <fullName evidence="1">VWFA domain-containing protein</fullName>
    </recommendedName>
</protein>
<dbReference type="InterPro" id="IPR011115">
    <property type="entry name" value="SecA_DEAD"/>
</dbReference>
<proteinExistence type="predicted"/>
<dbReference type="CDD" id="cd18785">
    <property type="entry name" value="SF2_C"/>
    <property type="match status" value="1"/>
</dbReference>
<evidence type="ECO:0000313" key="2">
    <source>
        <dbReference type="EMBL" id="CAD9024280.1"/>
    </source>
</evidence>
<dbReference type="EMBL" id="HBGA01094739">
    <property type="protein sequence ID" value="CAD9024280.1"/>
    <property type="molecule type" value="Transcribed_RNA"/>
</dbReference>
<dbReference type="GO" id="GO:0017038">
    <property type="term" value="P:protein import"/>
    <property type="evidence" value="ECO:0007669"/>
    <property type="project" value="InterPro"/>
</dbReference>
<dbReference type="SUPFAM" id="SSF53300">
    <property type="entry name" value="vWA-like"/>
    <property type="match status" value="1"/>
</dbReference>
<dbReference type="GO" id="GO:0016020">
    <property type="term" value="C:membrane"/>
    <property type="evidence" value="ECO:0007669"/>
    <property type="project" value="InterPro"/>
</dbReference>
<dbReference type="Pfam" id="PF00271">
    <property type="entry name" value="Helicase_C"/>
    <property type="match status" value="1"/>
</dbReference>
<gene>
    <name evidence="2" type="ORF">EGYM00392_LOCUS35405</name>
</gene>
<dbReference type="InterPro" id="IPR027417">
    <property type="entry name" value="P-loop_NTPase"/>
</dbReference>
<dbReference type="Gene3D" id="3.40.50.410">
    <property type="entry name" value="von Willebrand factor, type A domain"/>
    <property type="match status" value="1"/>
</dbReference>
<dbReference type="InterPro" id="IPR036465">
    <property type="entry name" value="vWFA_dom_sf"/>
</dbReference>
<dbReference type="PROSITE" id="PS50234">
    <property type="entry name" value="VWFA"/>
    <property type="match status" value="1"/>
</dbReference>
<reference evidence="2" key="1">
    <citation type="submission" date="2021-01" db="EMBL/GenBank/DDBJ databases">
        <authorList>
            <person name="Corre E."/>
            <person name="Pelletier E."/>
            <person name="Niang G."/>
            <person name="Scheremetjew M."/>
            <person name="Finn R."/>
            <person name="Kale V."/>
            <person name="Holt S."/>
            <person name="Cochrane G."/>
            <person name="Meng A."/>
            <person name="Brown T."/>
            <person name="Cohen L."/>
        </authorList>
    </citation>
    <scope>NUCLEOTIDE SEQUENCE</scope>
    <source>
        <strain evidence="2">NIES-381</strain>
    </source>
</reference>
<dbReference type="Pfam" id="PF00092">
    <property type="entry name" value="VWA"/>
    <property type="match status" value="1"/>
</dbReference>
<name>A0A7S1NJR4_9EUGL</name>
<dbReference type="InterPro" id="IPR002035">
    <property type="entry name" value="VWF_A"/>
</dbReference>
<evidence type="ECO:0000259" key="1">
    <source>
        <dbReference type="PROSITE" id="PS50234"/>
    </source>
</evidence>
<sequence>MEGNKRILASDAVQRVRSLQAHATQFTQRHQAFVQDARKEIIEGLIDGLDRLEVNSDLAMLLENYMKVKYNLPLERQNFVDEAIERCCNNVEGMTSSCRKALKDFNLNVLNMQQFVLLLKNLRTLTASNERTLKQCSNIQTLQSVKDIVDKEIRQININQLEQKLEQLDYTAFFNQVAFLVDFENEFSDFFQCPKPPIQAAIRVLEKNVNDANVESDAGNYGSFNKAVMVITSIATATEQHRSLRSLVYSKAHEHRRNILDKVAKRLNNKFVSRASSACQHVDFANSVVPYRKIANDAPVLHEKITATICELLDGFKARASAEEMALLTSYLIKGCEVCRQIGGENEAHFASALHERWGTRGQLSVEDCCNRLDCEPPLSSTEKIRLRNKLQEYKDFIEKEKKEFFNGAMSLEQLYQQKLATLKSEVSTVKTEGSTDALGSLVNQVAAMFTLYHLMQSSGTGYAMAPHTTQIVAVYRLLGIECQTGFWGSLFQRFRAIDAVQSMMIQILTGEGKSVTLGLLAAVLGLLGVEVDVVCYSEYLTERDAAMLLPFFNALQLPKDTVRYLTFEKLCALRLEGVPALVKELVETAQLTQATAATVAKSKPRMLLIDEVDVFFSRRFYGEVYNAGISLKSPNISKLVRLVYSKRGQAAFQVTETQEFKAVAADYDAKLLPILQTVAQQLVINSSSSTKPAPEFQNRVVGYRPPGAAEVQWGVVYPNKTLFVYLEKEEHGCITTDEVEQHLCLDITFGQFSYAEVPLKQKYYCGILGVTGTLRAQKAGQSPPHMILTKDEERILKEEYNVKAMTFVPSVFGESKRNFEFNRDVYRYKNLSDWACAIEKDAHVAKKQGGVLVFFKNETTLREFHEMRKETLGNVQILTHETSVSGRKGIIAAATTTGKITLSTRPYGRGVDFSTLADDAVTTVIITFFSSSESEEVQIMGRTARQGQKGNVLMHLAIPHLEDKFQVTLDDLDRAKGSPGDTYRKYLTERRMWKCGKKTEGRSQRRKTAKIVDTQSWALVAKLMADGPVGPKLDAIVQIAVRNLSPPTHFIFVLDKSWSMQGSRWSALYNSFNAFLKEARRTRAGVDPELTKVSVILFACHAYRLGSTTLQNTAKLNDTIPDRNGDWGTVFTNAFREVDCLLSDLPNASKWDNKIIFLTDGEDNDSQSGSALLTVRQLLDKHWQYIKTYYSISFGSNDQRLLKEIAHEFQQHKVTAYTLDPKDRVQLAEAFVSAASDAPMHRF</sequence>
<dbReference type="GO" id="GO:0006886">
    <property type="term" value="P:intracellular protein transport"/>
    <property type="evidence" value="ECO:0007669"/>
    <property type="project" value="InterPro"/>
</dbReference>
<dbReference type="GO" id="GO:0005524">
    <property type="term" value="F:ATP binding"/>
    <property type="evidence" value="ECO:0007669"/>
    <property type="project" value="InterPro"/>
</dbReference>
<dbReference type="Pfam" id="PF07517">
    <property type="entry name" value="SecA_DEAD"/>
    <property type="match status" value="1"/>
</dbReference>
<dbReference type="PANTHER" id="PTHR30612">
    <property type="entry name" value="SECA INNER MEMBRANE COMPONENT OF SEC PROTEIN SECRETION SYSTEM"/>
    <property type="match status" value="1"/>
</dbReference>
<dbReference type="InterPro" id="IPR000185">
    <property type="entry name" value="SecA"/>
</dbReference>